<dbReference type="AlphaFoldDB" id="A0A0I4AZC6"/>
<gene>
    <name evidence="1" type="ORF">BZ172_11480</name>
    <name evidence="3" type="ORF">EKS37_15710</name>
    <name evidence="2" type="ORF">ERS428554_02057</name>
    <name evidence="4" type="ORF">SAMEA1569760_01841</name>
    <name evidence="5" type="ORF">SAMEA3710766_01997</name>
</gene>
<dbReference type="Proteomes" id="UP000251393">
    <property type="component" value="Unassembled WGS sequence"/>
</dbReference>
<proteinExistence type="predicted"/>
<dbReference type="Proteomes" id="UP000194501">
    <property type="component" value="Chromosome"/>
</dbReference>
<dbReference type="EMBL" id="CWXZ01000040">
    <property type="protein sequence ID" value="CSK66200.1"/>
    <property type="molecule type" value="Genomic_DNA"/>
</dbReference>
<evidence type="ECO:0000313" key="2">
    <source>
        <dbReference type="EMBL" id="CSK66200.1"/>
    </source>
</evidence>
<reference evidence="1 8" key="2">
    <citation type="submission" date="2017-02" db="EMBL/GenBank/DDBJ databases">
        <authorList>
            <person name="Svab D."/>
            <person name="Balint B."/>
            <person name="Maroti G."/>
            <person name="Vasarhelyi B."/>
            <person name="Horvath B."/>
            <person name="Toth I."/>
        </authorList>
    </citation>
    <scope>NUCLEOTIDE SEQUENCE [LARGE SCALE GENOMIC DNA]</scope>
    <source>
        <strain evidence="1">75/02</strain>
    </source>
</reference>
<dbReference type="GeneID" id="89488099"/>
<organism evidence="2 6">
    <name type="scientific">Shigella sonnei</name>
    <dbReference type="NCBI Taxonomy" id="624"/>
    <lineage>
        <taxon>Bacteria</taxon>
        <taxon>Pseudomonadati</taxon>
        <taxon>Pseudomonadota</taxon>
        <taxon>Gammaproteobacteria</taxon>
        <taxon>Enterobacterales</taxon>
        <taxon>Enterobacteriaceae</taxon>
        <taxon>Shigella</taxon>
    </lineage>
</organism>
<dbReference type="EMBL" id="FUBI01000038">
    <property type="protein sequence ID" value="SJH05919.1"/>
    <property type="molecule type" value="Genomic_DNA"/>
</dbReference>
<dbReference type="Proteomes" id="UP000045991">
    <property type="component" value="Unassembled WGS sequence"/>
</dbReference>
<reference evidence="3 10" key="4">
    <citation type="submission" date="2018-12" db="EMBL/GenBank/DDBJ databases">
        <title>Na.</title>
        <authorList>
            <person name="Fouts D.E."/>
            <person name="Sutton G."/>
            <person name="Singh I."/>
            <person name="Nguyen K."/>
        </authorList>
    </citation>
    <scope>NUCLEOTIDE SEQUENCE [LARGE SCALE GENOMIC DNA]</scope>
    <source>
        <strain evidence="3 10">AP274</strain>
    </source>
</reference>
<dbReference type="EMBL" id="RXYT01000113">
    <property type="protein sequence ID" value="RTY46057.1"/>
    <property type="molecule type" value="Genomic_DNA"/>
</dbReference>
<evidence type="ECO:0000313" key="1">
    <source>
        <dbReference type="EMBL" id="ARS05930.1"/>
    </source>
</evidence>
<dbReference type="RefSeq" id="WP_000119696.1">
    <property type="nucleotide sequence ID" value="NZ_CATNNK010000194.1"/>
</dbReference>
<accession>A0A0I4AZC6</accession>
<reference evidence="5 9" key="3">
    <citation type="submission" date="2018-06" db="EMBL/GenBank/DDBJ databases">
        <authorList>
            <consortium name="Pathogen Informatics"/>
            <person name="Doyle S."/>
        </authorList>
    </citation>
    <scope>NUCLEOTIDE SEQUENCE [LARGE SCALE GENOMIC DNA]</scope>
    <source>
        <strain evidence="5 9">4028STDY6275292</strain>
    </source>
</reference>
<reference evidence="2 6" key="1">
    <citation type="submission" date="2015-07" db="EMBL/GenBank/DDBJ databases">
        <authorList>
            <consortium name="Pathogen Informatics"/>
        </authorList>
    </citation>
    <scope>NUCLEOTIDE SEQUENCE [LARGE SCALE GENOMIC DNA]</scope>
    <source>
        <strain evidence="2 6">20352044</strain>
        <strain evidence="7">sh1405</strain>
        <strain evidence="4">Sh1405</strain>
    </source>
</reference>
<dbReference type="EMBL" id="CP019689">
    <property type="protein sequence ID" value="ARS05930.1"/>
    <property type="molecule type" value="Genomic_DNA"/>
</dbReference>
<evidence type="ECO:0000313" key="4">
    <source>
        <dbReference type="EMBL" id="SJH05919.1"/>
    </source>
</evidence>
<evidence type="ECO:0000313" key="5">
    <source>
        <dbReference type="EMBL" id="SRR20155.1"/>
    </source>
</evidence>
<sequence length="123" mass="13892">MSYEPPRDGYTNGYIVDVMYDNRPSKYPAVFRTYVRIPDYVELDNAEELADAIIREVELKEAWLTRVLGNSADPDASVGKWDRRLAQCGGIDEMSSGVQATYFSPNGQLVGLVAYIDAEWMDE</sequence>
<evidence type="ECO:0000313" key="3">
    <source>
        <dbReference type="EMBL" id="RTY46057.1"/>
    </source>
</evidence>
<evidence type="ECO:0008006" key="11">
    <source>
        <dbReference type="Google" id="ProtNLM"/>
    </source>
</evidence>
<evidence type="ECO:0000313" key="6">
    <source>
        <dbReference type="Proteomes" id="UP000045991"/>
    </source>
</evidence>
<evidence type="ECO:0000313" key="9">
    <source>
        <dbReference type="Proteomes" id="UP000251393"/>
    </source>
</evidence>
<evidence type="ECO:0000313" key="8">
    <source>
        <dbReference type="Proteomes" id="UP000194501"/>
    </source>
</evidence>
<name>A0A0I4AZC6_SHISO</name>
<evidence type="ECO:0000313" key="7">
    <source>
        <dbReference type="Proteomes" id="UP000188006"/>
    </source>
</evidence>
<dbReference type="Proteomes" id="UP000267101">
    <property type="component" value="Unassembled WGS sequence"/>
</dbReference>
<protein>
    <recommendedName>
        <fullName evidence="11">YbfA</fullName>
    </recommendedName>
</protein>
<evidence type="ECO:0000313" key="10">
    <source>
        <dbReference type="Proteomes" id="UP000267101"/>
    </source>
</evidence>
<dbReference type="EMBL" id="UDYI01000041">
    <property type="protein sequence ID" value="SRR20155.1"/>
    <property type="molecule type" value="Genomic_DNA"/>
</dbReference>
<dbReference type="Proteomes" id="UP000188006">
    <property type="component" value="Unassembled WGS sequence"/>
</dbReference>